<dbReference type="Pfam" id="PF13450">
    <property type="entry name" value="NAD_binding_8"/>
    <property type="match status" value="1"/>
</dbReference>
<protein>
    <submittedName>
        <fullName evidence="9">Choline dehydrogenase</fullName>
    </submittedName>
</protein>
<dbReference type="STRING" id="411945.GA0061102_100257"/>
<evidence type="ECO:0000256" key="2">
    <source>
        <dbReference type="ARBA" id="ARBA00010790"/>
    </source>
</evidence>
<evidence type="ECO:0000313" key="9">
    <source>
        <dbReference type="EMBL" id="SCB11101.1"/>
    </source>
</evidence>
<dbReference type="EMBL" id="FMAH01000002">
    <property type="protein sequence ID" value="SCB11101.1"/>
    <property type="molecule type" value="Genomic_DNA"/>
</dbReference>
<comment type="cofactor">
    <cofactor evidence="1">
        <name>FAD</name>
        <dbReference type="ChEBI" id="CHEBI:57692"/>
    </cofactor>
</comment>
<dbReference type="PANTHER" id="PTHR42784:SF1">
    <property type="entry name" value="PYRANOSE 2-OXIDASE"/>
    <property type="match status" value="1"/>
</dbReference>
<dbReference type="GO" id="GO:0050660">
    <property type="term" value="F:flavin adenine dinucleotide binding"/>
    <property type="evidence" value="ECO:0007669"/>
    <property type="project" value="InterPro"/>
</dbReference>
<feature type="region of interest" description="Disordered" evidence="6">
    <location>
        <begin position="77"/>
        <end position="97"/>
    </location>
</feature>
<dbReference type="Proteomes" id="UP000199435">
    <property type="component" value="Unassembled WGS sequence"/>
</dbReference>
<evidence type="ECO:0000256" key="6">
    <source>
        <dbReference type="SAM" id="MobiDB-lite"/>
    </source>
</evidence>
<evidence type="ECO:0000256" key="1">
    <source>
        <dbReference type="ARBA" id="ARBA00001974"/>
    </source>
</evidence>
<reference evidence="10" key="1">
    <citation type="submission" date="2016-08" db="EMBL/GenBank/DDBJ databases">
        <authorList>
            <person name="Varghese N."/>
            <person name="Submissions Spin"/>
        </authorList>
    </citation>
    <scope>NUCLEOTIDE SEQUENCE [LARGE SCALE GENOMIC DNA]</scope>
    <source>
        <strain evidence="10">HAMBI 2971</strain>
    </source>
</reference>
<dbReference type="PANTHER" id="PTHR42784">
    <property type="entry name" value="PYRANOSE 2-OXIDASE"/>
    <property type="match status" value="1"/>
</dbReference>
<proteinExistence type="inferred from homology"/>
<evidence type="ECO:0000259" key="7">
    <source>
        <dbReference type="Pfam" id="PF00732"/>
    </source>
</evidence>
<dbReference type="InterPro" id="IPR036188">
    <property type="entry name" value="FAD/NAD-bd_sf"/>
</dbReference>
<dbReference type="AlphaFoldDB" id="A0A1C3U6J9"/>
<keyword evidence="3" id="KW-0285">Flavoprotein</keyword>
<keyword evidence="10" id="KW-1185">Reference proteome</keyword>
<dbReference type="SUPFAM" id="SSF51905">
    <property type="entry name" value="FAD/NAD(P)-binding domain"/>
    <property type="match status" value="1"/>
</dbReference>
<feature type="domain" description="Glucose-methanol-choline oxidoreductase N-terminal" evidence="7">
    <location>
        <begin position="267"/>
        <end position="389"/>
    </location>
</feature>
<dbReference type="InterPro" id="IPR051473">
    <property type="entry name" value="P2Ox-like"/>
</dbReference>
<dbReference type="InterPro" id="IPR000172">
    <property type="entry name" value="GMC_OxRdtase_N"/>
</dbReference>
<name>A0A1C3U6J9_9HYPH</name>
<gene>
    <name evidence="9" type="ORF">GA0061102_100257</name>
</gene>
<sequence>MSDAEHHSAPLAPTIAAEEAAAKSYDAVIVGAGISGAILAHELTSKGYRVLILEAGLGRDLSQDGYQRYLETFYSNPNKDNNAPFPRNPNAEMPRGPDLRKLAPGETNTEAYWVQSGPYVSDSVYTRVLGGTTVHWEAKAIRMLREDFRLKSNFGQGLDWPIGLDDLMPFYDKAEFVLGVSGDAAAQRKVGVEYSSDDYVYPMVELQASYLDQIVSNGLKGMQAQIDGEKIDIDWITFPQAKNADPNPDYAKWNDGRPYQPVGAISMHQNQEGERCQGNTNCVPLCPVQARFDARKVLIKAIKTGRAELVNQAVASRVFIHPETGAVTEIEVKRYEDRKSPNYKSYRVRGKIFILAANAVENARLMLASAVQNGQAVNDLMGRHLMDHPYLLCWGLLPVDAGVGRGPSCTSGLCNFRGGNFRRKFASFAADIHNDGWGWATGSPGADLTEFVDARNLHGRALRKELTERLSRQLLLAYMIEMPADPESRVTVDEQYIDRLGNMRPVVSFKLSDYSMATAEFARGLSKEIFQKLGARDYTQYNSSDYGYVTYNGNGYAIRGGNHLSGTHVMGTSSSNSVVDVDQKSWDHRNLYIIGPGSMPSIGSSNTTLTTAALCLKTSEAALKHLTYL</sequence>
<keyword evidence="5" id="KW-0560">Oxidoreductase</keyword>
<evidence type="ECO:0000256" key="5">
    <source>
        <dbReference type="ARBA" id="ARBA00023002"/>
    </source>
</evidence>
<comment type="similarity">
    <text evidence="2">Belongs to the GMC oxidoreductase family.</text>
</comment>
<evidence type="ECO:0000256" key="3">
    <source>
        <dbReference type="ARBA" id="ARBA00022630"/>
    </source>
</evidence>
<dbReference type="GO" id="GO:0016614">
    <property type="term" value="F:oxidoreductase activity, acting on CH-OH group of donors"/>
    <property type="evidence" value="ECO:0007669"/>
    <property type="project" value="InterPro"/>
</dbReference>
<keyword evidence="4" id="KW-0274">FAD</keyword>
<organism evidence="9 10">
    <name type="scientific">Rhizobium miluonense</name>
    <dbReference type="NCBI Taxonomy" id="411945"/>
    <lineage>
        <taxon>Bacteria</taxon>
        <taxon>Pseudomonadati</taxon>
        <taxon>Pseudomonadota</taxon>
        <taxon>Alphaproteobacteria</taxon>
        <taxon>Hyphomicrobiales</taxon>
        <taxon>Rhizobiaceae</taxon>
        <taxon>Rhizobium/Agrobacterium group</taxon>
        <taxon>Rhizobium</taxon>
    </lineage>
</organism>
<evidence type="ECO:0000313" key="10">
    <source>
        <dbReference type="Proteomes" id="UP000199435"/>
    </source>
</evidence>
<dbReference type="Pfam" id="PF00732">
    <property type="entry name" value="GMC_oxred_N"/>
    <property type="match status" value="1"/>
</dbReference>
<dbReference type="Pfam" id="PF05199">
    <property type="entry name" value="GMC_oxred_C"/>
    <property type="match status" value="1"/>
</dbReference>
<dbReference type="InterPro" id="IPR007867">
    <property type="entry name" value="GMC_OxRtase_C"/>
</dbReference>
<dbReference type="Gene3D" id="3.50.50.60">
    <property type="entry name" value="FAD/NAD(P)-binding domain"/>
    <property type="match status" value="2"/>
</dbReference>
<accession>A0A1C3U6J9</accession>
<dbReference type="OrthoDB" id="9798604at2"/>
<evidence type="ECO:0000256" key="4">
    <source>
        <dbReference type="ARBA" id="ARBA00022827"/>
    </source>
</evidence>
<evidence type="ECO:0000259" key="8">
    <source>
        <dbReference type="Pfam" id="PF05199"/>
    </source>
</evidence>
<feature type="domain" description="Glucose-methanol-choline oxidoreductase C-terminal" evidence="8">
    <location>
        <begin position="487"/>
        <end position="614"/>
    </location>
</feature>